<evidence type="ECO:0000313" key="3">
    <source>
        <dbReference type="Proteomes" id="UP000675781"/>
    </source>
</evidence>
<dbReference type="Proteomes" id="UP000675781">
    <property type="component" value="Unassembled WGS sequence"/>
</dbReference>
<dbReference type="EMBL" id="JAGSOG010000182">
    <property type="protein sequence ID" value="MBR7837126.1"/>
    <property type="molecule type" value="Genomic_DNA"/>
</dbReference>
<dbReference type="PANTHER" id="PTHR48050">
    <property type="entry name" value="STEROL 3-BETA-GLUCOSYLTRANSFERASE"/>
    <property type="match status" value="1"/>
</dbReference>
<dbReference type="Gene3D" id="3.40.50.2000">
    <property type="entry name" value="Glycogen Phosphorylase B"/>
    <property type="match status" value="2"/>
</dbReference>
<feature type="domain" description="Erythromycin biosynthesis protein CIII-like C-terminal" evidence="1">
    <location>
        <begin position="230"/>
        <end position="361"/>
    </location>
</feature>
<comment type="caution">
    <text evidence="2">The sequence shown here is derived from an EMBL/GenBank/DDBJ whole genome shotgun (WGS) entry which is preliminary data.</text>
</comment>
<name>A0A941EU90_9ACTN</name>
<dbReference type="InterPro" id="IPR050426">
    <property type="entry name" value="Glycosyltransferase_28"/>
</dbReference>
<proteinExistence type="predicted"/>
<dbReference type="CDD" id="cd03784">
    <property type="entry name" value="GT1_Gtf-like"/>
    <property type="match status" value="1"/>
</dbReference>
<dbReference type="GO" id="GO:0008194">
    <property type="term" value="F:UDP-glycosyltransferase activity"/>
    <property type="evidence" value="ECO:0007669"/>
    <property type="project" value="InterPro"/>
</dbReference>
<dbReference type="GO" id="GO:0017000">
    <property type="term" value="P:antibiotic biosynthetic process"/>
    <property type="evidence" value="ECO:0007669"/>
    <property type="project" value="UniProtKB-ARBA"/>
</dbReference>
<dbReference type="InterPro" id="IPR010610">
    <property type="entry name" value="EryCIII-like_C"/>
</dbReference>
<dbReference type="InterPro" id="IPR002213">
    <property type="entry name" value="UDP_glucos_trans"/>
</dbReference>
<keyword evidence="3" id="KW-1185">Reference proteome</keyword>
<evidence type="ECO:0000313" key="2">
    <source>
        <dbReference type="EMBL" id="MBR7837126.1"/>
    </source>
</evidence>
<dbReference type="GO" id="GO:0016758">
    <property type="term" value="F:hexosyltransferase activity"/>
    <property type="evidence" value="ECO:0007669"/>
    <property type="project" value="UniProtKB-ARBA"/>
</dbReference>
<accession>A0A941EU90</accession>
<dbReference type="Pfam" id="PF06722">
    <property type="entry name" value="EryCIII-like_C"/>
    <property type="match status" value="1"/>
</dbReference>
<dbReference type="SUPFAM" id="SSF53756">
    <property type="entry name" value="UDP-Glycosyltransferase/glycogen phosphorylase"/>
    <property type="match status" value="1"/>
</dbReference>
<reference evidence="2" key="1">
    <citation type="submission" date="2021-04" db="EMBL/GenBank/DDBJ databases">
        <title>Genome based classification of Actinospica acidithermotolerans sp. nov., an actinobacterium isolated from an Indonesian hot spring.</title>
        <authorList>
            <person name="Kusuma A.B."/>
            <person name="Putra K.E."/>
            <person name="Nafisah S."/>
            <person name="Loh J."/>
            <person name="Nouioui I."/>
            <person name="Goodfellow M."/>
        </authorList>
    </citation>
    <scope>NUCLEOTIDE SEQUENCE</scope>
    <source>
        <strain evidence="2">CSCA 57</strain>
    </source>
</reference>
<evidence type="ECO:0000259" key="1">
    <source>
        <dbReference type="Pfam" id="PF06722"/>
    </source>
</evidence>
<organism evidence="2 3">
    <name type="scientific">Actinospica durhamensis</name>
    <dbReference type="NCBI Taxonomy" id="1508375"/>
    <lineage>
        <taxon>Bacteria</taxon>
        <taxon>Bacillati</taxon>
        <taxon>Actinomycetota</taxon>
        <taxon>Actinomycetes</taxon>
        <taxon>Catenulisporales</taxon>
        <taxon>Actinospicaceae</taxon>
        <taxon>Actinospica</taxon>
    </lineage>
</organism>
<dbReference type="RefSeq" id="WP_212531593.1">
    <property type="nucleotide sequence ID" value="NZ_JAGSOG010000182.1"/>
</dbReference>
<protein>
    <recommendedName>
        <fullName evidence="1">Erythromycin biosynthesis protein CIII-like C-terminal domain-containing protein</fullName>
    </recommendedName>
</protein>
<gene>
    <name evidence="2" type="ORF">KDL01_27865</name>
</gene>
<sequence length="394" mass="41576">MSRFLWVCFDGGGNVPPSVGIARQLERLGHEVVFAGRAAMQDRVRRAGFRTLELTRATESAEAYAWHPRGATLCYLTSPAVAREVHAYAAAERPDVVVIDSHMGAVLATAPEFGVPTAIVMHSFIHRTFEGMRDLLRMQSEVRRRSGFGPIPDIDELWGGRDLVLATSLAEFDLPVRAPWPQLVHSGPVLEQDSRADGLRLPWPAEDPTPLVVVSFSTEEGQASTAKLQRTLDAFAELSVHVVATTSGVDPGLLSVPGNAHAVRFAPHDALMSRAAVVVTHGGHGTAMRALCHGAPALLLVGRAGDQPGIAALDQPIVAAFVEEIGAGIAVGVEAGSPQIRAAAGELLAHDGFRRRAEQAARSLGAVNGARSAALSLSLLTPARRGSAALTTVG</sequence>
<dbReference type="PANTHER" id="PTHR48050:SF13">
    <property type="entry name" value="STEROL 3-BETA-GLUCOSYLTRANSFERASE UGT80A2"/>
    <property type="match status" value="1"/>
</dbReference>
<dbReference type="AlphaFoldDB" id="A0A941EU90"/>